<protein>
    <submittedName>
        <fullName evidence="2">DUF3267 domain-containing protein</fullName>
    </submittedName>
</protein>
<dbReference type="RefSeq" id="WP_204815820.1">
    <property type="nucleotide sequence ID" value="NZ_JANHOF010000001.1"/>
</dbReference>
<keyword evidence="1" id="KW-1133">Transmembrane helix</keyword>
<organism evidence="2 3">
    <name type="scientific">Paenibacillus mendelii</name>
    <dbReference type="NCBI Taxonomy" id="206163"/>
    <lineage>
        <taxon>Bacteria</taxon>
        <taxon>Bacillati</taxon>
        <taxon>Bacillota</taxon>
        <taxon>Bacilli</taxon>
        <taxon>Bacillales</taxon>
        <taxon>Paenibacillaceae</taxon>
        <taxon>Paenibacillus</taxon>
    </lineage>
</organism>
<dbReference type="Proteomes" id="UP001589818">
    <property type="component" value="Unassembled WGS sequence"/>
</dbReference>
<proteinExistence type="predicted"/>
<gene>
    <name evidence="2" type="ORF">ACFFJ8_25180</name>
</gene>
<feature type="transmembrane region" description="Helical" evidence="1">
    <location>
        <begin position="12"/>
        <end position="31"/>
    </location>
</feature>
<keyword evidence="1" id="KW-0472">Membrane</keyword>
<feature type="transmembrane region" description="Helical" evidence="1">
    <location>
        <begin position="138"/>
        <end position="158"/>
    </location>
</feature>
<keyword evidence="3" id="KW-1185">Reference proteome</keyword>
<feature type="transmembrane region" description="Helical" evidence="1">
    <location>
        <begin position="51"/>
        <end position="67"/>
    </location>
</feature>
<comment type="caution">
    <text evidence="2">The sequence shown here is derived from an EMBL/GenBank/DDBJ whole genome shotgun (WGS) entry which is preliminary data.</text>
</comment>
<reference evidence="2 3" key="1">
    <citation type="submission" date="2024-09" db="EMBL/GenBank/DDBJ databases">
        <authorList>
            <person name="Sun Q."/>
            <person name="Mori K."/>
        </authorList>
    </citation>
    <scope>NUCLEOTIDE SEQUENCE [LARGE SCALE GENOMIC DNA]</scope>
    <source>
        <strain evidence="2 3">CCM 4839</strain>
    </source>
</reference>
<sequence length="191" mass="21254">MNHDITIHKGIAYTLIILLCAFSVPVFYVLYEVVNGWGLIDNGSLRLRFDVGQMAIFLLSILVLAYLHELTHALGYVYIGKVPWKDVKVGVLWKSLTPYVHCRVAVGVQVYRMVGLLPVVYGIVPVVIGLMADVKLVYLLGVIMLLASYGDLLMLWVLRKLPHYTMVKDHPSKLGCEIVDVSGGSDAAWNP</sequence>
<evidence type="ECO:0000313" key="3">
    <source>
        <dbReference type="Proteomes" id="UP001589818"/>
    </source>
</evidence>
<dbReference type="Pfam" id="PF11667">
    <property type="entry name" value="DUF3267"/>
    <property type="match status" value="1"/>
</dbReference>
<dbReference type="EMBL" id="JBHLVF010000041">
    <property type="protein sequence ID" value="MFC0394640.1"/>
    <property type="molecule type" value="Genomic_DNA"/>
</dbReference>
<evidence type="ECO:0000313" key="2">
    <source>
        <dbReference type="EMBL" id="MFC0394640.1"/>
    </source>
</evidence>
<dbReference type="InterPro" id="IPR021683">
    <property type="entry name" value="DUF3267"/>
</dbReference>
<evidence type="ECO:0000256" key="1">
    <source>
        <dbReference type="SAM" id="Phobius"/>
    </source>
</evidence>
<keyword evidence="1" id="KW-0812">Transmembrane</keyword>
<name>A0ABV6JFE1_9BACL</name>
<feature type="transmembrane region" description="Helical" evidence="1">
    <location>
        <begin position="113"/>
        <end position="132"/>
    </location>
</feature>
<accession>A0ABV6JFE1</accession>